<feature type="compositionally biased region" description="Polar residues" evidence="5">
    <location>
        <begin position="1"/>
        <end position="23"/>
    </location>
</feature>
<feature type="transmembrane region" description="Helical" evidence="6">
    <location>
        <begin position="493"/>
        <end position="517"/>
    </location>
</feature>
<keyword evidence="2 6" id="KW-0812">Transmembrane</keyword>
<evidence type="ECO:0000256" key="5">
    <source>
        <dbReference type="SAM" id="MobiDB-lite"/>
    </source>
</evidence>
<feature type="transmembrane region" description="Helical" evidence="6">
    <location>
        <begin position="160"/>
        <end position="177"/>
    </location>
</feature>
<dbReference type="PANTHER" id="PTHR23502:SF5">
    <property type="entry name" value="QUINIDINE RESISTANCE PROTEIN 3"/>
    <property type="match status" value="1"/>
</dbReference>
<dbReference type="Gene3D" id="1.20.1250.20">
    <property type="entry name" value="MFS general substrate transporter like domains"/>
    <property type="match status" value="1"/>
</dbReference>
<feature type="transmembrane region" description="Helical" evidence="6">
    <location>
        <begin position="246"/>
        <end position="268"/>
    </location>
</feature>
<evidence type="ECO:0000256" key="6">
    <source>
        <dbReference type="SAM" id="Phobius"/>
    </source>
</evidence>
<feature type="transmembrane region" description="Helical" evidence="6">
    <location>
        <begin position="128"/>
        <end position="148"/>
    </location>
</feature>
<accession>A0AAV5QRN7</accession>
<feature type="transmembrane region" description="Helical" evidence="6">
    <location>
        <begin position="221"/>
        <end position="240"/>
    </location>
</feature>
<keyword evidence="3 6" id="KW-1133">Transmembrane helix</keyword>
<feature type="compositionally biased region" description="Low complexity" evidence="5">
    <location>
        <begin position="315"/>
        <end position="326"/>
    </location>
</feature>
<name>A0AAV5QRN7_9ASCO</name>
<keyword evidence="9" id="KW-1185">Reference proteome</keyword>
<feature type="transmembrane region" description="Helical" evidence="6">
    <location>
        <begin position="94"/>
        <end position="116"/>
    </location>
</feature>
<feature type="region of interest" description="Disordered" evidence="5">
    <location>
        <begin position="1"/>
        <end position="44"/>
    </location>
</feature>
<dbReference type="RefSeq" id="XP_064853804.1">
    <property type="nucleotide sequence ID" value="XM_064997732.1"/>
</dbReference>
<dbReference type="GeneID" id="90074783"/>
<evidence type="ECO:0000256" key="1">
    <source>
        <dbReference type="ARBA" id="ARBA00004141"/>
    </source>
</evidence>
<dbReference type="InterPro" id="IPR036259">
    <property type="entry name" value="MFS_trans_sf"/>
</dbReference>
<sequence length="672" mass="75055">MSKDQSGADSISSSVRDVGQNQPKPLEPRLSQEDEEQAKNANTLKRERLAKTLSSTSISQIVPKDERRGLLSSMCLIPEYQDARNYPDRMKKSLVLIIATAAVIGPMGTSIIFPVIDDLTDVLHTNTKIVNVSVGIYLLSMGIFPIWWSSISERIGRRTVYIISFSFLFCFCIGAALTPNIEAFIVFRMLMGASSSSVQSIGSGGINDLYRSQELGKAMSLFYLGTLVAPFISPIIGGAIGSKWGFRGTCWFMVIFAGCLWFLIVLCLPETLRRQESAEAIAKYLSQLNEDTKRFNQEQQGQVDDERKIQNSTPISDINHNNNIDNINKDGDNNNNEKDPDETSSEDTPQFFDADDVRSIATNLSRNNIDEIREAISRVSSHPAVAAEGLPLSRINTVDRVQAAQLERTNLEKVVTELSKLKSNSSVQPSGWPHYRHILYIYLIKPTKSVVFLRYPPVLLMLIYSAISFMCLYFVNISITYQYSRAPYNFSTIIVGLCYIPNSTSYILTSLFSGRWIDKLLQNFEKKHGFLSPEARISWNCYIAAIILPLSLLISGWCWDKKTFWIIPMVGTFIWGAGSLLVINTTVTYVVDSLPGRGATGVALNNLLRQLLATLACFVQEPLTVALGPGVLYSILAGILFVSGSTLLIVKRYSSQWRENYDLQKLYDIVDS</sequence>
<dbReference type="GO" id="GO:0010509">
    <property type="term" value="P:intracellular polyamine homeostasis"/>
    <property type="evidence" value="ECO:0007669"/>
    <property type="project" value="TreeGrafter"/>
</dbReference>
<dbReference type="Proteomes" id="UP001360560">
    <property type="component" value="Unassembled WGS sequence"/>
</dbReference>
<dbReference type="Pfam" id="PF07690">
    <property type="entry name" value="MFS_1"/>
    <property type="match status" value="1"/>
</dbReference>
<feature type="compositionally biased region" description="Basic and acidic residues" evidence="5">
    <location>
        <begin position="327"/>
        <end position="338"/>
    </location>
</feature>
<evidence type="ECO:0000313" key="9">
    <source>
        <dbReference type="Proteomes" id="UP001360560"/>
    </source>
</evidence>
<protein>
    <submittedName>
        <fullName evidence="8">Qdr3 protein</fullName>
    </submittedName>
</protein>
<dbReference type="InterPro" id="IPR020846">
    <property type="entry name" value="MFS_dom"/>
</dbReference>
<dbReference type="SUPFAM" id="SSF103473">
    <property type="entry name" value="MFS general substrate transporter"/>
    <property type="match status" value="1"/>
</dbReference>
<dbReference type="AlphaFoldDB" id="A0AAV5QRN7"/>
<gene>
    <name evidence="8" type="ORF">DASC09_041330</name>
</gene>
<dbReference type="InterPro" id="IPR011701">
    <property type="entry name" value="MFS"/>
</dbReference>
<feature type="region of interest" description="Disordered" evidence="5">
    <location>
        <begin position="295"/>
        <end position="352"/>
    </location>
</feature>
<comment type="caution">
    <text evidence="8">The sequence shown here is derived from an EMBL/GenBank/DDBJ whole genome shotgun (WGS) entry which is preliminary data.</text>
</comment>
<organism evidence="8 9">
    <name type="scientific">Saccharomycopsis crataegensis</name>
    <dbReference type="NCBI Taxonomy" id="43959"/>
    <lineage>
        <taxon>Eukaryota</taxon>
        <taxon>Fungi</taxon>
        <taxon>Dikarya</taxon>
        <taxon>Ascomycota</taxon>
        <taxon>Saccharomycotina</taxon>
        <taxon>Saccharomycetes</taxon>
        <taxon>Saccharomycopsidaceae</taxon>
        <taxon>Saccharomycopsis</taxon>
    </lineage>
</organism>
<dbReference type="GO" id="GO:0015203">
    <property type="term" value="F:polyamine transmembrane transporter activity"/>
    <property type="evidence" value="ECO:0007669"/>
    <property type="project" value="TreeGrafter"/>
</dbReference>
<evidence type="ECO:0000259" key="7">
    <source>
        <dbReference type="PROSITE" id="PS50850"/>
    </source>
</evidence>
<feature type="transmembrane region" description="Helical" evidence="6">
    <location>
        <begin position="537"/>
        <end position="557"/>
    </location>
</feature>
<dbReference type="Gene3D" id="1.20.1720.10">
    <property type="entry name" value="Multidrug resistance protein D"/>
    <property type="match status" value="1"/>
</dbReference>
<feature type="transmembrane region" description="Helical" evidence="6">
    <location>
        <begin position="631"/>
        <end position="650"/>
    </location>
</feature>
<evidence type="ECO:0000256" key="4">
    <source>
        <dbReference type="ARBA" id="ARBA00023136"/>
    </source>
</evidence>
<dbReference type="PANTHER" id="PTHR23502">
    <property type="entry name" value="MAJOR FACILITATOR SUPERFAMILY"/>
    <property type="match status" value="1"/>
</dbReference>
<evidence type="ECO:0000256" key="3">
    <source>
        <dbReference type="ARBA" id="ARBA00022989"/>
    </source>
</evidence>
<proteinExistence type="predicted"/>
<evidence type="ECO:0000256" key="2">
    <source>
        <dbReference type="ARBA" id="ARBA00022692"/>
    </source>
</evidence>
<keyword evidence="4 6" id="KW-0472">Membrane</keyword>
<feature type="domain" description="Major facilitator superfamily (MFS) profile" evidence="7">
    <location>
        <begin position="94"/>
        <end position="655"/>
    </location>
</feature>
<dbReference type="GO" id="GO:0005886">
    <property type="term" value="C:plasma membrane"/>
    <property type="evidence" value="ECO:0007669"/>
    <property type="project" value="TreeGrafter"/>
</dbReference>
<comment type="subcellular location">
    <subcellularLocation>
        <location evidence="1">Membrane</location>
        <topology evidence="1">Multi-pass membrane protein</topology>
    </subcellularLocation>
</comment>
<feature type="transmembrane region" description="Helical" evidence="6">
    <location>
        <begin position="461"/>
        <end position="481"/>
    </location>
</feature>
<dbReference type="PROSITE" id="PS50850">
    <property type="entry name" value="MFS"/>
    <property type="match status" value="1"/>
</dbReference>
<dbReference type="EMBL" id="BTFZ01000011">
    <property type="protein sequence ID" value="GMM36808.1"/>
    <property type="molecule type" value="Genomic_DNA"/>
</dbReference>
<evidence type="ECO:0000313" key="8">
    <source>
        <dbReference type="EMBL" id="GMM36808.1"/>
    </source>
</evidence>
<feature type="transmembrane region" description="Helical" evidence="6">
    <location>
        <begin position="564"/>
        <end position="583"/>
    </location>
</feature>
<reference evidence="8 9" key="1">
    <citation type="journal article" date="2023" name="Elife">
        <title>Identification of key yeast species and microbe-microbe interactions impacting larval growth of Drosophila in the wild.</title>
        <authorList>
            <person name="Mure A."/>
            <person name="Sugiura Y."/>
            <person name="Maeda R."/>
            <person name="Honda K."/>
            <person name="Sakurai N."/>
            <person name="Takahashi Y."/>
            <person name="Watada M."/>
            <person name="Katoh T."/>
            <person name="Gotoh A."/>
            <person name="Gotoh Y."/>
            <person name="Taniguchi I."/>
            <person name="Nakamura K."/>
            <person name="Hayashi T."/>
            <person name="Katayama T."/>
            <person name="Uemura T."/>
            <person name="Hattori Y."/>
        </authorList>
    </citation>
    <scope>NUCLEOTIDE SEQUENCE [LARGE SCALE GENOMIC DNA]</scope>
    <source>
        <strain evidence="8 9">SC-9</strain>
    </source>
</reference>